<proteinExistence type="predicted"/>
<evidence type="ECO:0000256" key="8">
    <source>
        <dbReference type="SAM" id="Phobius"/>
    </source>
</evidence>
<feature type="transmembrane region" description="Helical" evidence="8">
    <location>
        <begin position="282"/>
        <end position="302"/>
    </location>
</feature>
<keyword evidence="6 8" id="KW-1133">Transmembrane helix</keyword>
<keyword evidence="7 8" id="KW-0472">Membrane</keyword>
<dbReference type="RefSeq" id="WP_240812236.1">
    <property type="nucleotide sequence ID" value="NZ_FXYY01000009.1"/>
</dbReference>
<protein>
    <submittedName>
        <fullName evidence="10">MFS transporter, MHS family, proline/betaine transporter</fullName>
    </submittedName>
</protein>
<keyword evidence="4 8" id="KW-0812">Transmembrane</keyword>
<feature type="transmembrane region" description="Helical" evidence="8">
    <location>
        <begin position="309"/>
        <end position="330"/>
    </location>
</feature>
<evidence type="ECO:0000256" key="7">
    <source>
        <dbReference type="ARBA" id="ARBA00023136"/>
    </source>
</evidence>
<organism evidence="10 11">
    <name type="scientific">Brevibacterium linens ATCC 9172</name>
    <dbReference type="NCBI Taxonomy" id="1255617"/>
    <lineage>
        <taxon>Bacteria</taxon>
        <taxon>Bacillati</taxon>
        <taxon>Actinomycetota</taxon>
        <taxon>Actinomycetes</taxon>
        <taxon>Micrococcales</taxon>
        <taxon>Brevibacteriaceae</taxon>
        <taxon>Brevibacterium</taxon>
    </lineage>
</organism>
<comment type="subcellular location">
    <subcellularLocation>
        <location evidence="1">Cell membrane</location>
        <topology evidence="1">Multi-pass membrane protein</topology>
    </subcellularLocation>
</comment>
<dbReference type="InterPro" id="IPR020846">
    <property type="entry name" value="MFS_dom"/>
</dbReference>
<name>A0A2H1J540_BRELN</name>
<dbReference type="PANTHER" id="PTHR43528:SF1">
    <property type="entry name" value="ALPHA-KETOGLUTARATE PERMEASE"/>
    <property type="match status" value="1"/>
</dbReference>
<dbReference type="GO" id="GO:0005886">
    <property type="term" value="C:plasma membrane"/>
    <property type="evidence" value="ECO:0007669"/>
    <property type="project" value="UniProtKB-SubCell"/>
</dbReference>
<evidence type="ECO:0000259" key="9">
    <source>
        <dbReference type="PROSITE" id="PS50850"/>
    </source>
</evidence>
<accession>A0A2H1J540</accession>
<evidence type="ECO:0000256" key="1">
    <source>
        <dbReference type="ARBA" id="ARBA00004651"/>
    </source>
</evidence>
<dbReference type="InterPro" id="IPR011701">
    <property type="entry name" value="MFS"/>
</dbReference>
<keyword evidence="2" id="KW-0813">Transport</keyword>
<evidence type="ECO:0000256" key="4">
    <source>
        <dbReference type="ARBA" id="ARBA00022692"/>
    </source>
</evidence>
<keyword evidence="3" id="KW-1003">Cell membrane</keyword>
<feature type="domain" description="Major facilitator superfamily (MFS) profile" evidence="9">
    <location>
        <begin position="19"/>
        <end position="457"/>
    </location>
</feature>
<keyword evidence="5" id="KW-0769">Symport</keyword>
<dbReference type="SUPFAM" id="SSF103473">
    <property type="entry name" value="MFS general substrate transporter"/>
    <property type="match status" value="1"/>
</dbReference>
<dbReference type="InterPro" id="IPR036259">
    <property type="entry name" value="MFS_trans_sf"/>
</dbReference>
<gene>
    <name evidence="10" type="ORF">BLIN9172_01755</name>
</gene>
<evidence type="ECO:0000256" key="2">
    <source>
        <dbReference type="ARBA" id="ARBA00022448"/>
    </source>
</evidence>
<evidence type="ECO:0000313" key="11">
    <source>
        <dbReference type="Proteomes" id="UP000234641"/>
    </source>
</evidence>
<evidence type="ECO:0000256" key="6">
    <source>
        <dbReference type="ARBA" id="ARBA00022989"/>
    </source>
</evidence>
<dbReference type="PANTHER" id="PTHR43528">
    <property type="entry name" value="ALPHA-KETOGLUTARATE PERMEASE"/>
    <property type="match status" value="1"/>
</dbReference>
<dbReference type="InterPro" id="IPR051084">
    <property type="entry name" value="H+-coupled_symporters"/>
</dbReference>
<feature type="transmembrane region" description="Helical" evidence="8">
    <location>
        <begin position="242"/>
        <end position="262"/>
    </location>
</feature>
<dbReference type="Pfam" id="PF07690">
    <property type="entry name" value="MFS_1"/>
    <property type="match status" value="1"/>
</dbReference>
<feature type="transmembrane region" description="Helical" evidence="8">
    <location>
        <begin position="336"/>
        <end position="360"/>
    </location>
</feature>
<reference evidence="10 11" key="1">
    <citation type="submission" date="2017-03" db="EMBL/GenBank/DDBJ databases">
        <authorList>
            <person name="Afonso C.L."/>
            <person name="Miller P.J."/>
            <person name="Scott M.A."/>
            <person name="Spackman E."/>
            <person name="Goraichik I."/>
            <person name="Dimitrov K.M."/>
            <person name="Suarez D.L."/>
            <person name="Swayne D.E."/>
        </authorList>
    </citation>
    <scope>NUCLEOTIDE SEQUENCE [LARGE SCALE GENOMIC DNA]</scope>
    <source>
        <strain evidence="10 11">ATCC 9172</strain>
    </source>
</reference>
<evidence type="ECO:0000313" key="10">
    <source>
        <dbReference type="EMBL" id="SMX82576.1"/>
    </source>
</evidence>
<feature type="transmembrane region" description="Helical" evidence="8">
    <location>
        <begin position="191"/>
        <end position="210"/>
    </location>
</feature>
<evidence type="ECO:0000256" key="5">
    <source>
        <dbReference type="ARBA" id="ARBA00022847"/>
    </source>
</evidence>
<feature type="transmembrane region" description="Helical" evidence="8">
    <location>
        <begin position="156"/>
        <end position="179"/>
    </location>
</feature>
<dbReference type="EMBL" id="FXYY01000009">
    <property type="protein sequence ID" value="SMX82576.1"/>
    <property type="molecule type" value="Genomic_DNA"/>
</dbReference>
<sequence length="457" mass="50249">MFTPTVEQGRTSTSMQRKVLLGGSIGQFVEFYDFTLYGLSAVILSEYFFPDGDRITGLLVIFATFGVAFVMRPLGGLFFGALGDKVGRRKTLTITIFLVGACTALIGILPGFDTIGWFAPILLILARLGQGFSAGGESVGGPSFVYEHAPVAKRGLWINITLAATALPSVFAGGLILVLSTVMSDASFDSWGWRVPFLLALPLSAVGLWIRSKTDESELFKQTAAERPKEFSPIRESFRENWVGMLQVFFVLGVTALGFYMLSAYFVTYIQTTGDLSREQSLLINAIAMASYTIFLPIAGHLGDRFGRLPMLIAGTILLAVTSVPAFGLVTSGHMGLAFLGQTIFVLALCCYGGGCYTFFCERFSIHLGGHQLQHLVRSARRHRTVRRHLARRHHRGQHRSRLLHGRSRCPVPRPHLRHASARDPWTSGVSTGEPALTSSFVHVHITFCTDHRDEKR</sequence>
<dbReference type="AlphaFoldDB" id="A0A2H1J540"/>
<dbReference type="Gene3D" id="1.20.1250.20">
    <property type="entry name" value="MFS general substrate transporter like domains"/>
    <property type="match status" value="2"/>
</dbReference>
<dbReference type="Proteomes" id="UP000234641">
    <property type="component" value="Unassembled WGS sequence"/>
</dbReference>
<dbReference type="PROSITE" id="PS50850">
    <property type="entry name" value="MFS"/>
    <property type="match status" value="1"/>
</dbReference>
<dbReference type="GO" id="GO:0015293">
    <property type="term" value="F:symporter activity"/>
    <property type="evidence" value="ECO:0007669"/>
    <property type="project" value="UniProtKB-KW"/>
</dbReference>
<feature type="transmembrane region" description="Helical" evidence="8">
    <location>
        <begin position="91"/>
        <end position="109"/>
    </location>
</feature>
<feature type="transmembrane region" description="Helical" evidence="8">
    <location>
        <begin position="55"/>
        <end position="79"/>
    </location>
</feature>
<evidence type="ECO:0000256" key="3">
    <source>
        <dbReference type="ARBA" id="ARBA00022475"/>
    </source>
</evidence>
<feature type="transmembrane region" description="Helical" evidence="8">
    <location>
        <begin position="20"/>
        <end position="43"/>
    </location>
</feature>